<protein>
    <recommendedName>
        <fullName evidence="6">TECPR1-like DysF domain-containing protein</fullName>
    </recommendedName>
</protein>
<evidence type="ECO:0000313" key="7">
    <source>
        <dbReference type="EMBL" id="KAA1088697.1"/>
    </source>
</evidence>
<dbReference type="PANTHER" id="PTHR28304">
    <property type="entry name" value="PEROXISOMAL MEMBRANE PROTEIN PEX29"/>
    <property type="match status" value="1"/>
</dbReference>
<dbReference type="InterPro" id="IPR052816">
    <property type="entry name" value="Peroxisomal_Membrane_PEX28-32"/>
</dbReference>
<keyword evidence="2 5" id="KW-0812">Transmembrane</keyword>
<dbReference type="GO" id="GO:0005778">
    <property type="term" value="C:peroxisomal membrane"/>
    <property type="evidence" value="ECO:0007669"/>
    <property type="project" value="TreeGrafter"/>
</dbReference>
<evidence type="ECO:0000256" key="5">
    <source>
        <dbReference type="SAM" id="Phobius"/>
    </source>
</evidence>
<gene>
    <name evidence="7" type="ORF">PGTUg99_020816</name>
</gene>
<evidence type="ECO:0000256" key="2">
    <source>
        <dbReference type="ARBA" id="ARBA00022692"/>
    </source>
</evidence>
<dbReference type="AlphaFoldDB" id="A0A5B0NHJ3"/>
<keyword evidence="3 5" id="KW-1133">Transmembrane helix</keyword>
<evidence type="ECO:0000256" key="1">
    <source>
        <dbReference type="ARBA" id="ARBA00004141"/>
    </source>
</evidence>
<comment type="subcellular location">
    <subcellularLocation>
        <location evidence="1">Membrane</location>
        <topology evidence="1">Multi-pass membrane protein</topology>
    </subcellularLocation>
</comment>
<dbReference type="Proteomes" id="UP000325313">
    <property type="component" value="Unassembled WGS sequence"/>
</dbReference>
<organism evidence="7 8">
    <name type="scientific">Puccinia graminis f. sp. tritici</name>
    <dbReference type="NCBI Taxonomy" id="56615"/>
    <lineage>
        <taxon>Eukaryota</taxon>
        <taxon>Fungi</taxon>
        <taxon>Dikarya</taxon>
        <taxon>Basidiomycota</taxon>
        <taxon>Pucciniomycotina</taxon>
        <taxon>Pucciniomycetes</taxon>
        <taxon>Pucciniales</taxon>
        <taxon>Pucciniaceae</taxon>
        <taxon>Puccinia</taxon>
    </lineage>
</organism>
<dbReference type="PANTHER" id="PTHR28304:SF2">
    <property type="entry name" value="PEROXISOMAL MEMBRANE PROTEIN PEX29"/>
    <property type="match status" value="1"/>
</dbReference>
<comment type="caution">
    <text evidence="7">The sequence shown here is derived from an EMBL/GenBank/DDBJ whole genome shotgun (WGS) entry which is preliminary data.</text>
</comment>
<proteinExistence type="predicted"/>
<evidence type="ECO:0000259" key="6">
    <source>
        <dbReference type="Pfam" id="PF06398"/>
    </source>
</evidence>
<dbReference type="EMBL" id="VDEP01000405">
    <property type="protein sequence ID" value="KAA1088697.1"/>
    <property type="molecule type" value="Genomic_DNA"/>
</dbReference>
<dbReference type="GO" id="GO:0007031">
    <property type="term" value="P:peroxisome organization"/>
    <property type="evidence" value="ECO:0007669"/>
    <property type="project" value="UniProtKB-ARBA"/>
</dbReference>
<evidence type="ECO:0000256" key="4">
    <source>
        <dbReference type="ARBA" id="ARBA00023136"/>
    </source>
</evidence>
<dbReference type="InterPro" id="IPR010482">
    <property type="entry name" value="TECPR1-like_DysF"/>
</dbReference>
<feature type="domain" description="TECPR1-like DysF" evidence="6">
    <location>
        <begin position="27"/>
        <end position="112"/>
    </location>
</feature>
<reference evidence="7 8" key="1">
    <citation type="submission" date="2019-05" db="EMBL/GenBank/DDBJ databases">
        <title>Emergence of the Ug99 lineage of the wheat stem rust pathogen through somatic hybridization.</title>
        <authorList>
            <person name="Li F."/>
            <person name="Upadhyaya N.M."/>
            <person name="Sperschneider J."/>
            <person name="Matny O."/>
            <person name="Nguyen-Phuc H."/>
            <person name="Mago R."/>
            <person name="Raley C."/>
            <person name="Miller M.E."/>
            <person name="Silverstein K.A.T."/>
            <person name="Henningsen E."/>
            <person name="Hirsch C.D."/>
            <person name="Visser B."/>
            <person name="Pretorius Z.A."/>
            <person name="Steffenson B.J."/>
            <person name="Schwessinger B."/>
            <person name="Dodds P.N."/>
            <person name="Figueroa M."/>
        </authorList>
    </citation>
    <scope>NUCLEOTIDE SEQUENCE [LARGE SCALE GENOMIC DNA]</scope>
    <source>
        <strain evidence="7 8">Ug99</strain>
    </source>
</reference>
<name>A0A5B0NHJ3_PUCGR</name>
<dbReference type="Pfam" id="PF06398">
    <property type="entry name" value="Pex24p"/>
    <property type="match status" value="1"/>
</dbReference>
<evidence type="ECO:0000313" key="8">
    <source>
        <dbReference type="Proteomes" id="UP000325313"/>
    </source>
</evidence>
<sequence>MQKPRLQVLTDNSHSLSIALNLLKRFSYVSNLQNIQNMMGDVTSGIDFVKQHVLVYLDWSDPKCTLNILHAAVISSIGLALIGPFIPWRLVLLISGEAMFILNHPWIQVWLAQLKSASSSV</sequence>
<keyword evidence="4 5" id="KW-0472">Membrane</keyword>
<accession>A0A5B0NHJ3</accession>
<evidence type="ECO:0000256" key="3">
    <source>
        <dbReference type="ARBA" id="ARBA00022989"/>
    </source>
</evidence>
<feature type="transmembrane region" description="Helical" evidence="5">
    <location>
        <begin position="68"/>
        <end position="92"/>
    </location>
</feature>